<dbReference type="PANTHER" id="PTHR34293">
    <property type="entry name" value="HTH-TYPE TRANSCRIPTIONAL REGULATOR TRMBL2"/>
    <property type="match status" value="1"/>
</dbReference>
<dbReference type="RefSeq" id="WP_005314269.1">
    <property type="nucleotide sequence ID" value="NZ_JBEXZU010000018.1"/>
</dbReference>
<dbReference type="SUPFAM" id="SSF46894">
    <property type="entry name" value="C-terminal effector domain of the bipartite response regulators"/>
    <property type="match status" value="1"/>
</dbReference>
<dbReference type="SMART" id="SM00421">
    <property type="entry name" value="HTH_LUXR"/>
    <property type="match status" value="1"/>
</dbReference>
<dbReference type="InterPro" id="IPR036388">
    <property type="entry name" value="WH-like_DNA-bd_sf"/>
</dbReference>
<name>A0A0M3QIM9_STRPR</name>
<dbReference type="PATRIC" id="fig|38300.4.peg.3645"/>
<evidence type="ECO:0000313" key="3">
    <source>
        <dbReference type="Proteomes" id="UP000060513"/>
    </source>
</evidence>
<dbReference type="PANTHER" id="PTHR34293:SF1">
    <property type="entry name" value="HTH-TYPE TRANSCRIPTIONAL REGULATOR TRMBL2"/>
    <property type="match status" value="1"/>
</dbReference>
<dbReference type="EMBL" id="CP011340">
    <property type="protein sequence ID" value="ALC21779.1"/>
    <property type="molecule type" value="Genomic_DNA"/>
</dbReference>
<dbReference type="STRING" id="38300.SPRI_3473"/>
<accession>A0A0M3QIM9</accession>
<dbReference type="InterPro" id="IPR051797">
    <property type="entry name" value="TrmB-like"/>
</dbReference>
<gene>
    <name evidence="2" type="ORF">SPRI_3473</name>
</gene>
<sequence>MPSDELTPQDIDVYRQLLETSPDAEESARRLGLSHDQVAESVKRLTARRLLRPDGPGRHEALSPAVAAAALTAACHTRVHELVRLIDTTRRELGPLGSAYEAHRRQELDGTTTELFTDGDAVRHRLADLSAQVRRSVLTAHPTLGSPETLRAALDLDRGLLDRGVRYRTVVPHTARRQREALQHVRRLGRLGAQVRTAAVIPGRMILLDDTFAFVSTGSGGAALLRDPVAVGFLSVIFDHIWEHARTVGGGSHDDTVFEDVELEILRHLERGRSDEFMSRRLGISTRTLSRYLAGMCEKLQVDTRFQLGMAAARLGLTGDGREPDTEG</sequence>
<proteinExistence type="predicted"/>
<dbReference type="InterPro" id="IPR000792">
    <property type="entry name" value="Tscrpt_reg_LuxR_C"/>
</dbReference>
<dbReference type="GO" id="GO:0006355">
    <property type="term" value="P:regulation of DNA-templated transcription"/>
    <property type="evidence" value="ECO:0007669"/>
    <property type="project" value="InterPro"/>
</dbReference>
<protein>
    <submittedName>
        <fullName evidence="2">LuxR family transcriptional regulator</fullName>
    </submittedName>
</protein>
<evidence type="ECO:0000259" key="1">
    <source>
        <dbReference type="SMART" id="SM00421"/>
    </source>
</evidence>
<dbReference type="OMA" id="FQAGVHA"/>
<reference evidence="2 3" key="1">
    <citation type="submission" date="2015-08" db="EMBL/GenBank/DDBJ databases">
        <title>Genome sequence of the pristinamycin over-producing bacterium Streptomyces pristinaespiralis HCCB10218.</title>
        <authorList>
            <person name="Tian J."/>
            <person name="Yang J."/>
            <person name="Li L."/>
            <person name="Ruan L."/>
            <person name="Wei W."/>
            <person name="Zheng G."/>
            <person name="Wei Z."/>
            <person name="Yang S."/>
            <person name="Ge M."/>
            <person name="Jiang W."/>
            <person name="Lu Y."/>
        </authorList>
    </citation>
    <scope>NUCLEOTIDE SEQUENCE [LARGE SCALE GENOMIC DNA]</scope>
    <source>
        <strain evidence="2 3">HCCB 10218</strain>
    </source>
</reference>
<organism evidence="2">
    <name type="scientific">Streptomyces pristinaespiralis</name>
    <dbReference type="NCBI Taxonomy" id="38300"/>
    <lineage>
        <taxon>Bacteria</taxon>
        <taxon>Bacillati</taxon>
        <taxon>Actinomycetota</taxon>
        <taxon>Actinomycetes</taxon>
        <taxon>Kitasatosporales</taxon>
        <taxon>Streptomycetaceae</taxon>
        <taxon>Streptomyces</taxon>
    </lineage>
</organism>
<dbReference type="AlphaFoldDB" id="A0A0M3QIM9"/>
<dbReference type="Pfam" id="PF00196">
    <property type="entry name" value="GerE"/>
    <property type="match status" value="1"/>
</dbReference>
<dbReference type="Proteomes" id="UP000060513">
    <property type="component" value="Chromosome"/>
</dbReference>
<dbReference type="Gene3D" id="1.10.10.10">
    <property type="entry name" value="Winged helix-like DNA-binding domain superfamily/Winged helix DNA-binding domain"/>
    <property type="match status" value="1"/>
</dbReference>
<dbReference type="KEGG" id="spri:SPRI_3473"/>
<dbReference type="GO" id="GO:0003677">
    <property type="term" value="F:DNA binding"/>
    <property type="evidence" value="ECO:0007669"/>
    <property type="project" value="InterPro"/>
</dbReference>
<evidence type="ECO:0000313" key="2">
    <source>
        <dbReference type="EMBL" id="ALC21779.1"/>
    </source>
</evidence>
<feature type="domain" description="HTH luxR-type" evidence="1">
    <location>
        <begin position="255"/>
        <end position="312"/>
    </location>
</feature>
<dbReference type="InterPro" id="IPR016032">
    <property type="entry name" value="Sig_transdc_resp-reg_C-effctor"/>
</dbReference>